<comment type="caution">
    <text evidence="2">The sequence shown here is derived from an EMBL/GenBank/DDBJ whole genome shotgun (WGS) entry which is preliminary data.</text>
</comment>
<proteinExistence type="predicted"/>
<accession>A0ABW0R4A7</accession>
<dbReference type="RefSeq" id="WP_378113983.1">
    <property type="nucleotide sequence ID" value="NZ_JBHSNC010000057.1"/>
</dbReference>
<dbReference type="EMBL" id="JBHSNC010000057">
    <property type="protein sequence ID" value="MFC5532010.1"/>
    <property type="molecule type" value="Genomic_DNA"/>
</dbReference>
<reference evidence="3" key="1">
    <citation type="journal article" date="2019" name="Int. J. Syst. Evol. Microbiol.">
        <title>The Global Catalogue of Microorganisms (GCM) 10K type strain sequencing project: providing services to taxonomists for standard genome sequencing and annotation.</title>
        <authorList>
            <consortium name="The Broad Institute Genomics Platform"/>
            <consortium name="The Broad Institute Genome Sequencing Center for Infectious Disease"/>
            <person name="Wu L."/>
            <person name="Ma J."/>
        </authorList>
    </citation>
    <scope>NUCLEOTIDE SEQUENCE [LARGE SCALE GENOMIC DNA]</scope>
    <source>
        <strain evidence="3">CGMCC 1.18578</strain>
    </source>
</reference>
<name>A0ABW0R4A7_9BACL</name>
<evidence type="ECO:0000313" key="2">
    <source>
        <dbReference type="EMBL" id="MFC5532010.1"/>
    </source>
</evidence>
<evidence type="ECO:0000259" key="1">
    <source>
        <dbReference type="Pfam" id="PF22790"/>
    </source>
</evidence>
<dbReference type="InterPro" id="IPR054467">
    <property type="entry name" value="YkoP-like_dom"/>
</dbReference>
<keyword evidence="3" id="KW-1185">Reference proteome</keyword>
<protein>
    <recommendedName>
        <fullName evidence="1">YkoP-like domain-containing protein</fullName>
    </recommendedName>
</protein>
<dbReference type="Pfam" id="PF22790">
    <property type="entry name" value="YkoP"/>
    <property type="match status" value="1"/>
</dbReference>
<sequence length="214" mass="24618">MSSQETAPTGATKKIGLLKKAVVAVWLQYEKLFHVVFRLRPVGDGKSFNYRIRKYSGPPLELRDAPVLRSGDHIMEIHFENQMLFETGMSSRTPMQIGIKIIREMEKALPDLGKELSTAPNGDKVKALYGVSMIHRGSESLGYQNFDLPKGMFAWMTNIYLRILIRVIHPAGNERVKDHGQSLKPRMLIMPREQMLIWANDDEPRRTIRQMQQR</sequence>
<feature type="domain" description="YkoP-like" evidence="1">
    <location>
        <begin position="19"/>
        <end position="196"/>
    </location>
</feature>
<organism evidence="2 3">
    <name type="scientific">Cohnella yongneupensis</name>
    <dbReference type="NCBI Taxonomy" id="425006"/>
    <lineage>
        <taxon>Bacteria</taxon>
        <taxon>Bacillati</taxon>
        <taxon>Bacillota</taxon>
        <taxon>Bacilli</taxon>
        <taxon>Bacillales</taxon>
        <taxon>Paenibacillaceae</taxon>
        <taxon>Cohnella</taxon>
    </lineage>
</organism>
<gene>
    <name evidence="2" type="ORF">ACFPQ4_21550</name>
</gene>
<evidence type="ECO:0000313" key="3">
    <source>
        <dbReference type="Proteomes" id="UP001596108"/>
    </source>
</evidence>
<dbReference type="Proteomes" id="UP001596108">
    <property type="component" value="Unassembled WGS sequence"/>
</dbReference>